<dbReference type="PANTHER" id="PTHR48079:SF6">
    <property type="entry name" value="NAD(P)-BINDING DOMAIN-CONTAINING PROTEIN-RELATED"/>
    <property type="match status" value="1"/>
</dbReference>
<accession>A0A364Y6P4</accession>
<evidence type="ECO:0000313" key="2">
    <source>
        <dbReference type="EMBL" id="RAW02573.1"/>
    </source>
</evidence>
<dbReference type="AlphaFoldDB" id="A0A364Y6P4"/>
<evidence type="ECO:0000259" key="1">
    <source>
        <dbReference type="Pfam" id="PF05368"/>
    </source>
</evidence>
<comment type="caution">
    <text evidence="2">The sequence shown here is derived from an EMBL/GenBank/DDBJ whole genome shotgun (WGS) entry which is preliminary data.</text>
</comment>
<dbReference type="GO" id="GO:0004029">
    <property type="term" value="F:aldehyde dehydrogenase (NAD+) activity"/>
    <property type="evidence" value="ECO:0007669"/>
    <property type="project" value="TreeGrafter"/>
</dbReference>
<proteinExistence type="predicted"/>
<dbReference type="PANTHER" id="PTHR48079">
    <property type="entry name" value="PROTEIN YEEZ"/>
    <property type="match status" value="1"/>
</dbReference>
<dbReference type="Pfam" id="PF11066">
    <property type="entry name" value="DUF2867"/>
    <property type="match status" value="1"/>
</dbReference>
<gene>
    <name evidence="2" type="ORF">DQQ10_00195</name>
</gene>
<dbReference type="InterPro" id="IPR008030">
    <property type="entry name" value="NmrA-like"/>
</dbReference>
<protein>
    <submittedName>
        <fullName evidence="2">DUF2867 domain-containing protein</fullName>
    </submittedName>
</protein>
<dbReference type="Gene3D" id="3.40.50.720">
    <property type="entry name" value="NAD(P)-binding Rossmann-like Domain"/>
    <property type="match status" value="1"/>
</dbReference>
<sequence length="481" mass="54599">MNILLTGSTGYIGRRLLPVLLDAGHHVFCAVRHRQKFDWDAFPREIYKNFEVLECDFSDASSMHIIPEEIDIAYYLLHSMSSANEDFQELEKRSAKNFTTRINQTKTQQIIYVSGIANSANLSSHLTSRTAVEDILRSASVPLTVLRAAIIIGSGSASFEIIRDLVEKLPVMIAPRWLDTRCQPIAIRNVLEYLVGVMAKDEALGKTFDIGGTDVLTYKEMLYAYAKARKLKRMIITVPVLTPRLSSMWLVFVTATSYALAKSLVDSMKNEVVCKDNEIQSIVPITLFSYRQALELAFDKISHKNIISSWKDSFYLQTGRRDVMNNIEVPSHGVLTDRREISFTRPVKEVIANLWSIGGKKGWYAGNWLWRIRGFADTIVGGVGIRRGRRSENALKTGDALDFWRVILADPIKGRLILYAEMKLPGEAWLEFTIKSEDQTHKLVQTATFRPLGLWGRLYWFSVLPFHALIFPRMAKAIVQS</sequence>
<evidence type="ECO:0000313" key="3">
    <source>
        <dbReference type="Proteomes" id="UP000251889"/>
    </source>
</evidence>
<dbReference type="InterPro" id="IPR021295">
    <property type="entry name" value="DUF2867"/>
</dbReference>
<dbReference type="RefSeq" id="WP_112744790.1">
    <property type="nucleotide sequence ID" value="NZ_QMFY01000001.1"/>
</dbReference>
<keyword evidence="3" id="KW-1185">Reference proteome</keyword>
<dbReference type="SUPFAM" id="SSF51735">
    <property type="entry name" value="NAD(P)-binding Rossmann-fold domains"/>
    <property type="match status" value="1"/>
</dbReference>
<dbReference type="EMBL" id="QMFY01000001">
    <property type="protein sequence ID" value="RAW02573.1"/>
    <property type="molecule type" value="Genomic_DNA"/>
</dbReference>
<feature type="domain" description="NmrA-like" evidence="1">
    <location>
        <begin position="2"/>
        <end position="151"/>
    </location>
</feature>
<name>A0A364Y6P4_9BACT</name>
<dbReference type="Proteomes" id="UP000251889">
    <property type="component" value="Unassembled WGS sequence"/>
</dbReference>
<dbReference type="Pfam" id="PF05368">
    <property type="entry name" value="NmrA"/>
    <property type="match status" value="1"/>
</dbReference>
<dbReference type="OrthoDB" id="9774199at2"/>
<dbReference type="GO" id="GO:0005737">
    <property type="term" value="C:cytoplasm"/>
    <property type="evidence" value="ECO:0007669"/>
    <property type="project" value="TreeGrafter"/>
</dbReference>
<dbReference type="InterPro" id="IPR036291">
    <property type="entry name" value="NAD(P)-bd_dom_sf"/>
</dbReference>
<reference evidence="2 3" key="1">
    <citation type="submission" date="2018-06" db="EMBL/GenBank/DDBJ databases">
        <title>Chryseolinea flavus sp. nov., a member of the phylum Bacteroidetes isolated from soil.</title>
        <authorList>
            <person name="Li Y."/>
            <person name="Wang J."/>
        </authorList>
    </citation>
    <scope>NUCLEOTIDE SEQUENCE [LARGE SCALE GENOMIC DNA]</scope>
    <source>
        <strain evidence="2 3">SDU1-6</strain>
    </source>
</reference>
<dbReference type="InterPro" id="IPR051783">
    <property type="entry name" value="NAD(P)-dependent_oxidoreduct"/>
</dbReference>
<organism evidence="2 3">
    <name type="scientific">Pseudochryseolinea flava</name>
    <dbReference type="NCBI Taxonomy" id="2059302"/>
    <lineage>
        <taxon>Bacteria</taxon>
        <taxon>Pseudomonadati</taxon>
        <taxon>Bacteroidota</taxon>
        <taxon>Cytophagia</taxon>
        <taxon>Cytophagales</taxon>
        <taxon>Fulvivirgaceae</taxon>
        <taxon>Pseudochryseolinea</taxon>
    </lineage>
</organism>